<accession>A0A0V0R3Q1</accession>
<reference evidence="1 2" key="1">
    <citation type="journal article" date="2015" name="Sci. Rep.">
        <title>Genome of the facultative scuticociliatosis pathogen Pseudocohnilembus persalinus provides insight into its virulence through horizontal gene transfer.</title>
        <authorList>
            <person name="Xiong J."/>
            <person name="Wang G."/>
            <person name="Cheng J."/>
            <person name="Tian M."/>
            <person name="Pan X."/>
            <person name="Warren A."/>
            <person name="Jiang C."/>
            <person name="Yuan D."/>
            <person name="Miao W."/>
        </authorList>
    </citation>
    <scope>NUCLEOTIDE SEQUENCE [LARGE SCALE GENOMIC DNA]</scope>
    <source>
        <strain evidence="1">36N120E</strain>
    </source>
</reference>
<keyword evidence="2" id="KW-1185">Reference proteome</keyword>
<organism evidence="1 2">
    <name type="scientific">Pseudocohnilembus persalinus</name>
    <name type="common">Ciliate</name>
    <dbReference type="NCBI Taxonomy" id="266149"/>
    <lineage>
        <taxon>Eukaryota</taxon>
        <taxon>Sar</taxon>
        <taxon>Alveolata</taxon>
        <taxon>Ciliophora</taxon>
        <taxon>Intramacronucleata</taxon>
        <taxon>Oligohymenophorea</taxon>
        <taxon>Scuticociliatia</taxon>
        <taxon>Philasterida</taxon>
        <taxon>Pseudocohnilembidae</taxon>
        <taxon>Pseudocohnilembus</taxon>
    </lineage>
</organism>
<sequence>MVNSLGKKPIIDPLSLTDLSNYNNVHDNHININQQSQQVMESIKALLQQKLQDDPSTEIEWELNFDKKNKYTVYFPENNFNNVIAKYNKIKIEKMKFKKATKIGSLLNKMNPLKQSKNFRQSYPTPHNVIEIENSNYKQ</sequence>
<dbReference type="InParanoid" id="A0A0V0R3Q1"/>
<name>A0A0V0R3Q1_PSEPJ</name>
<protein>
    <submittedName>
        <fullName evidence="1">Uncharacterized protein</fullName>
    </submittedName>
</protein>
<dbReference type="Proteomes" id="UP000054937">
    <property type="component" value="Unassembled WGS sequence"/>
</dbReference>
<evidence type="ECO:0000313" key="1">
    <source>
        <dbReference type="EMBL" id="KRX08992.1"/>
    </source>
</evidence>
<evidence type="ECO:0000313" key="2">
    <source>
        <dbReference type="Proteomes" id="UP000054937"/>
    </source>
</evidence>
<comment type="caution">
    <text evidence="1">The sequence shown here is derived from an EMBL/GenBank/DDBJ whole genome shotgun (WGS) entry which is preliminary data.</text>
</comment>
<dbReference type="EMBL" id="LDAU01000056">
    <property type="protein sequence ID" value="KRX08992.1"/>
    <property type="molecule type" value="Genomic_DNA"/>
</dbReference>
<dbReference type="AlphaFoldDB" id="A0A0V0R3Q1"/>
<proteinExistence type="predicted"/>
<gene>
    <name evidence="1" type="ORF">PPERSA_08195</name>
</gene>